<dbReference type="Gene3D" id="1.10.510.10">
    <property type="entry name" value="Transferase(Phosphotransferase) domain 1"/>
    <property type="match status" value="1"/>
</dbReference>
<dbReference type="Gene3D" id="3.30.200.20">
    <property type="entry name" value="Phosphorylase Kinase, domain 1"/>
    <property type="match status" value="1"/>
</dbReference>
<evidence type="ECO:0000256" key="13">
    <source>
        <dbReference type="ARBA" id="ARBA00047951"/>
    </source>
</evidence>
<dbReference type="AlphaFoldDB" id="A0A1S2YYL0"/>
<keyword evidence="5 18" id="KW-0732">Signal</keyword>
<feature type="domain" description="Protein kinase" evidence="19">
    <location>
        <begin position="326"/>
        <end position="601"/>
    </location>
</feature>
<dbReference type="GO" id="GO:0004674">
    <property type="term" value="F:protein serine/threonine kinase activity"/>
    <property type="evidence" value="ECO:0007669"/>
    <property type="project" value="UniProtKB-KW"/>
</dbReference>
<dbReference type="PROSITE" id="PS00107">
    <property type="entry name" value="PROTEIN_KINASE_ATP"/>
    <property type="match status" value="1"/>
</dbReference>
<keyword evidence="11" id="KW-0325">Glycoprotein</keyword>
<dbReference type="PROSITE" id="PS00108">
    <property type="entry name" value="PROTEIN_KINASE_ST"/>
    <property type="match status" value="1"/>
</dbReference>
<keyword evidence="3" id="KW-0808">Transferase</keyword>
<evidence type="ECO:0000256" key="16">
    <source>
        <dbReference type="SAM" id="MobiDB-lite"/>
    </source>
</evidence>
<keyword evidence="8 15" id="KW-0067">ATP-binding</keyword>
<evidence type="ECO:0000256" key="15">
    <source>
        <dbReference type="PROSITE-ProRule" id="PRU10141"/>
    </source>
</evidence>
<dbReference type="PROSITE" id="PS50011">
    <property type="entry name" value="PROTEIN_KINASE_DOM"/>
    <property type="match status" value="1"/>
</dbReference>
<feature type="signal peptide" evidence="18">
    <location>
        <begin position="1"/>
        <end position="24"/>
    </location>
</feature>
<protein>
    <submittedName>
        <fullName evidence="21">Wall-associated receptor kinase-like 14</fullName>
    </submittedName>
</protein>
<dbReference type="PANTHER" id="PTHR46008:SF62">
    <property type="entry name" value="PROTEIN KINASE DOMAIN-CONTAINING PROTEIN"/>
    <property type="match status" value="1"/>
</dbReference>
<evidence type="ECO:0000256" key="9">
    <source>
        <dbReference type="ARBA" id="ARBA00022989"/>
    </source>
</evidence>
<feature type="region of interest" description="Disordered" evidence="16">
    <location>
        <begin position="669"/>
        <end position="694"/>
    </location>
</feature>
<dbReference type="InterPro" id="IPR000719">
    <property type="entry name" value="Prot_kinase_dom"/>
</dbReference>
<keyword evidence="2" id="KW-0723">Serine/threonine-protein kinase</keyword>
<dbReference type="PANTHER" id="PTHR46008">
    <property type="entry name" value="LEAF RUST 10 DISEASE-RESISTANCE LOCUS RECEPTOR-LIKE PROTEIN KINASE-LIKE 1.4"/>
    <property type="match status" value="1"/>
</dbReference>
<keyword evidence="7" id="KW-0418">Kinase</keyword>
<dbReference type="SMART" id="SM00220">
    <property type="entry name" value="S_TKc"/>
    <property type="match status" value="1"/>
</dbReference>
<dbReference type="OrthoDB" id="4062651at2759"/>
<evidence type="ECO:0000256" key="8">
    <source>
        <dbReference type="ARBA" id="ARBA00022840"/>
    </source>
</evidence>
<feature type="transmembrane region" description="Helical" evidence="17">
    <location>
        <begin position="261"/>
        <end position="285"/>
    </location>
</feature>
<dbReference type="GeneID" id="101510009"/>
<keyword evidence="20" id="KW-1185">Reference proteome</keyword>
<reference evidence="20" key="1">
    <citation type="journal article" date="2013" name="Nat. Biotechnol.">
        <title>Draft genome sequence of chickpea (Cicer arietinum) provides a resource for trait improvement.</title>
        <authorList>
            <person name="Varshney R.K."/>
            <person name="Song C."/>
            <person name="Saxena R.K."/>
            <person name="Azam S."/>
            <person name="Yu S."/>
            <person name="Sharpe A.G."/>
            <person name="Cannon S."/>
            <person name="Baek J."/>
            <person name="Rosen B.D."/>
            <person name="Tar'an B."/>
            <person name="Millan T."/>
            <person name="Zhang X."/>
            <person name="Ramsay L.D."/>
            <person name="Iwata A."/>
            <person name="Wang Y."/>
            <person name="Nelson W."/>
            <person name="Farmer A.D."/>
            <person name="Gaur P.M."/>
            <person name="Soderlund C."/>
            <person name="Penmetsa R.V."/>
            <person name="Xu C."/>
            <person name="Bharti A.K."/>
            <person name="He W."/>
            <person name="Winter P."/>
            <person name="Zhao S."/>
            <person name="Hane J.K."/>
            <person name="Carrasquilla-Garcia N."/>
            <person name="Condie J.A."/>
            <person name="Upadhyaya H.D."/>
            <person name="Luo M.C."/>
            <person name="Thudi M."/>
            <person name="Gowda C.L."/>
            <person name="Singh N.P."/>
            <person name="Lichtenzveig J."/>
            <person name="Gali K.K."/>
            <person name="Rubio J."/>
            <person name="Nadarajan N."/>
            <person name="Dolezel J."/>
            <person name="Bansal K.C."/>
            <person name="Xu X."/>
            <person name="Edwards D."/>
            <person name="Zhang G."/>
            <person name="Kahl G."/>
            <person name="Gil J."/>
            <person name="Singh K.B."/>
            <person name="Datta S.K."/>
            <person name="Jackson S.A."/>
            <person name="Wang J."/>
            <person name="Cook D.R."/>
        </authorList>
    </citation>
    <scope>NUCLEOTIDE SEQUENCE [LARGE SCALE GENOMIC DNA]</scope>
    <source>
        <strain evidence="20">cv. CDC Frontier</strain>
    </source>
</reference>
<keyword evidence="6 15" id="KW-0547">Nucleotide-binding</keyword>
<comment type="subcellular location">
    <subcellularLocation>
        <location evidence="1">Membrane</location>
        <topology evidence="1">Single-pass membrane protein</topology>
    </subcellularLocation>
</comment>
<evidence type="ECO:0000256" key="17">
    <source>
        <dbReference type="SAM" id="Phobius"/>
    </source>
</evidence>
<comment type="catalytic activity">
    <reaction evidence="13">
        <text>L-threonyl-[protein] + ATP = O-phospho-L-threonyl-[protein] + ADP + H(+)</text>
        <dbReference type="Rhea" id="RHEA:46608"/>
        <dbReference type="Rhea" id="RHEA-COMP:11060"/>
        <dbReference type="Rhea" id="RHEA-COMP:11605"/>
        <dbReference type="ChEBI" id="CHEBI:15378"/>
        <dbReference type="ChEBI" id="CHEBI:30013"/>
        <dbReference type="ChEBI" id="CHEBI:30616"/>
        <dbReference type="ChEBI" id="CHEBI:61977"/>
        <dbReference type="ChEBI" id="CHEBI:456216"/>
    </reaction>
</comment>
<evidence type="ECO:0000256" key="6">
    <source>
        <dbReference type="ARBA" id="ARBA00022741"/>
    </source>
</evidence>
<evidence type="ECO:0000256" key="1">
    <source>
        <dbReference type="ARBA" id="ARBA00004167"/>
    </source>
</evidence>
<evidence type="ECO:0000256" key="10">
    <source>
        <dbReference type="ARBA" id="ARBA00023136"/>
    </source>
</evidence>
<comment type="catalytic activity">
    <reaction evidence="12">
        <text>L-seryl-[protein] + ATP = O-phospho-L-seryl-[protein] + ADP + H(+)</text>
        <dbReference type="Rhea" id="RHEA:17989"/>
        <dbReference type="Rhea" id="RHEA-COMP:9863"/>
        <dbReference type="Rhea" id="RHEA-COMP:11604"/>
        <dbReference type="ChEBI" id="CHEBI:15378"/>
        <dbReference type="ChEBI" id="CHEBI:29999"/>
        <dbReference type="ChEBI" id="CHEBI:30616"/>
        <dbReference type="ChEBI" id="CHEBI:83421"/>
        <dbReference type="ChEBI" id="CHEBI:456216"/>
    </reaction>
</comment>
<dbReference type="Proteomes" id="UP000087171">
    <property type="component" value="Chromosome Ca8"/>
</dbReference>
<dbReference type="SUPFAM" id="SSF56112">
    <property type="entry name" value="Protein kinase-like (PK-like)"/>
    <property type="match status" value="1"/>
</dbReference>
<evidence type="ECO:0000256" key="2">
    <source>
        <dbReference type="ARBA" id="ARBA00022527"/>
    </source>
</evidence>
<evidence type="ECO:0000313" key="21">
    <source>
        <dbReference type="RefSeq" id="XP_004511986.1"/>
    </source>
</evidence>
<evidence type="ECO:0000259" key="19">
    <source>
        <dbReference type="PROSITE" id="PS50011"/>
    </source>
</evidence>
<dbReference type="KEGG" id="cam:101510009"/>
<feature type="binding site" evidence="15">
    <location>
        <position position="355"/>
    </location>
    <ligand>
        <name>ATP</name>
        <dbReference type="ChEBI" id="CHEBI:30616"/>
    </ligand>
</feature>
<evidence type="ECO:0000256" key="18">
    <source>
        <dbReference type="SAM" id="SignalP"/>
    </source>
</evidence>
<evidence type="ECO:0000256" key="3">
    <source>
        <dbReference type="ARBA" id="ARBA00022679"/>
    </source>
</evidence>
<dbReference type="eggNOG" id="KOG1187">
    <property type="taxonomic scope" value="Eukaryota"/>
</dbReference>
<dbReference type="FunFam" id="3.30.200.20:FF:000481">
    <property type="entry name" value="Wall-associated receptor kinase-like 14"/>
    <property type="match status" value="1"/>
</dbReference>
<evidence type="ECO:0000256" key="5">
    <source>
        <dbReference type="ARBA" id="ARBA00022729"/>
    </source>
</evidence>
<dbReference type="InterPro" id="IPR011009">
    <property type="entry name" value="Kinase-like_dom_sf"/>
</dbReference>
<sequence>MFFHQKVNFTITIIAIFLLNTTRAQNNTICDNRCGDEILQYPFGFSEGCGIKLKCFQNKVQVGEFLIQNLTKNSIFIYLPAKCNRSMETIQPLFSENFAPTRNNSFLVQGCSVPLGGCVIPASSFFGNQIEVESCDRKSSNISCFSQKQREEGERDVLTYEELNQTKCNYLFSAVAVEQNKEISLQFQAVELGWWLQGLCQCSSNATCSTVNLQGDSLGFRCQCFDGFIGDGFANGTGCRKAPSCSASTLTSGGCGNATKIGVVIGVAVTGVVIVAALILLCYCARRRFTWLRKHTRVKRLLREAAGNSTVPLYPYRDIEKATNSFSDKQRLGTGAFGTVYAGKLHNDDWVAIKKIRHRDTNSVDQIMNEIKLLSSVSHPNLVRLLGCCIEEGEQILVYEFMPNGTLSQHLQRERGKGLPWTIRLTIASETANAIAYLHSAIYPPIYHRDIKSSNILLDYSFKSKVADFGLSRLGMIETSHISTAPQGTPGYVDPQYHQNFHLSDKSDVYSFGVVLVEIITAMKVVDFGRPQSEINLAALAVDRIRRGSIDEIVDPFLEPHSDAWTLYSIHKVAELAFRCLAFHSDTRPTMMEAAEELEYIRRRAWATMEETICLGSSIGSTSSSPRNGSEMSVSGIKLKRVGQESEGLIIPPVDGSLLQSVEVKDSSPVSVHDPWSSGQSSPSTNSLLGNVIR</sequence>
<dbReference type="GO" id="GO:0005524">
    <property type="term" value="F:ATP binding"/>
    <property type="evidence" value="ECO:0007669"/>
    <property type="project" value="UniProtKB-UniRule"/>
</dbReference>
<evidence type="ECO:0000256" key="14">
    <source>
        <dbReference type="ARBA" id="ARBA00056804"/>
    </source>
</evidence>
<evidence type="ECO:0000256" key="11">
    <source>
        <dbReference type="ARBA" id="ARBA00023180"/>
    </source>
</evidence>
<dbReference type="InterPro" id="IPR017441">
    <property type="entry name" value="Protein_kinase_ATP_BS"/>
</dbReference>
<evidence type="ECO:0000313" key="20">
    <source>
        <dbReference type="Proteomes" id="UP000087171"/>
    </source>
</evidence>
<proteinExistence type="predicted"/>
<keyword evidence="10 17" id="KW-0472">Membrane</keyword>
<keyword evidence="4 17" id="KW-0812">Transmembrane</keyword>
<dbReference type="PaxDb" id="3827-XP_004511986.1"/>
<evidence type="ECO:0000256" key="12">
    <source>
        <dbReference type="ARBA" id="ARBA00047558"/>
    </source>
</evidence>
<feature type="chain" id="PRO_5010376740" evidence="18">
    <location>
        <begin position="25"/>
        <end position="694"/>
    </location>
</feature>
<dbReference type="Pfam" id="PF00069">
    <property type="entry name" value="Pkinase"/>
    <property type="match status" value="1"/>
</dbReference>
<reference evidence="21" key="2">
    <citation type="submission" date="2025-08" db="UniProtKB">
        <authorList>
            <consortium name="RefSeq"/>
        </authorList>
    </citation>
    <scope>IDENTIFICATION</scope>
    <source>
        <tissue evidence="21">Etiolated seedlings</tissue>
    </source>
</reference>
<dbReference type="STRING" id="3827.A0A1S2YYL0"/>
<keyword evidence="9 17" id="KW-1133">Transmembrane helix</keyword>
<dbReference type="RefSeq" id="XP_004511986.1">
    <property type="nucleotide sequence ID" value="XM_004511929.3"/>
</dbReference>
<gene>
    <name evidence="21" type="primary">LOC101510009</name>
</gene>
<dbReference type="InterPro" id="IPR008271">
    <property type="entry name" value="Ser/Thr_kinase_AS"/>
</dbReference>
<evidence type="ECO:0000256" key="7">
    <source>
        <dbReference type="ARBA" id="ARBA00022777"/>
    </source>
</evidence>
<evidence type="ECO:0000256" key="4">
    <source>
        <dbReference type="ARBA" id="ARBA00022692"/>
    </source>
</evidence>
<feature type="compositionally biased region" description="Polar residues" evidence="16">
    <location>
        <begin position="677"/>
        <end position="694"/>
    </location>
</feature>
<dbReference type="FunFam" id="1.10.510.10:FF:000161">
    <property type="entry name" value="Wall-associated receptor kinase-like 20"/>
    <property type="match status" value="1"/>
</dbReference>
<dbReference type="GO" id="GO:0005886">
    <property type="term" value="C:plasma membrane"/>
    <property type="evidence" value="ECO:0007669"/>
    <property type="project" value="UniProtKB-ARBA"/>
</dbReference>
<comment type="function">
    <text evidence="14">Serine/threonine-protein kinase that may function as a signaling receptor of extracellular matrix component.</text>
</comment>
<name>A0A1S2YYL0_CICAR</name>
<organism evidence="20 21">
    <name type="scientific">Cicer arietinum</name>
    <name type="common">Chickpea</name>
    <name type="synonym">Garbanzo</name>
    <dbReference type="NCBI Taxonomy" id="3827"/>
    <lineage>
        <taxon>Eukaryota</taxon>
        <taxon>Viridiplantae</taxon>
        <taxon>Streptophyta</taxon>
        <taxon>Embryophyta</taxon>
        <taxon>Tracheophyta</taxon>
        <taxon>Spermatophyta</taxon>
        <taxon>Magnoliopsida</taxon>
        <taxon>eudicotyledons</taxon>
        <taxon>Gunneridae</taxon>
        <taxon>Pentapetalae</taxon>
        <taxon>rosids</taxon>
        <taxon>fabids</taxon>
        <taxon>Fabales</taxon>
        <taxon>Fabaceae</taxon>
        <taxon>Papilionoideae</taxon>
        <taxon>50 kb inversion clade</taxon>
        <taxon>NPAAA clade</taxon>
        <taxon>Hologalegina</taxon>
        <taxon>IRL clade</taxon>
        <taxon>Cicereae</taxon>
        <taxon>Cicer</taxon>
    </lineage>
</organism>
<accession>A0A1S2YYL0</accession>